<dbReference type="InterPro" id="IPR038899">
    <property type="entry name" value="METTL22"/>
</dbReference>
<dbReference type="STRING" id="703135.A0A2A9NC81"/>
<name>A0A2A9NC81_9AGAR</name>
<gene>
    <name evidence="1" type="ORF">AMATHDRAFT_68785</name>
</gene>
<organism evidence="1 2">
    <name type="scientific">Amanita thiersii Skay4041</name>
    <dbReference type="NCBI Taxonomy" id="703135"/>
    <lineage>
        <taxon>Eukaryota</taxon>
        <taxon>Fungi</taxon>
        <taxon>Dikarya</taxon>
        <taxon>Basidiomycota</taxon>
        <taxon>Agaricomycotina</taxon>
        <taxon>Agaricomycetes</taxon>
        <taxon>Agaricomycetidae</taxon>
        <taxon>Agaricales</taxon>
        <taxon>Pluteineae</taxon>
        <taxon>Amanitaceae</taxon>
        <taxon>Amanita</taxon>
    </lineage>
</organism>
<proteinExistence type="predicted"/>
<keyword evidence="2" id="KW-1185">Reference proteome</keyword>
<evidence type="ECO:0000313" key="1">
    <source>
        <dbReference type="EMBL" id="PFH46934.1"/>
    </source>
</evidence>
<dbReference type="GO" id="GO:0008757">
    <property type="term" value="F:S-adenosylmethionine-dependent methyltransferase activity"/>
    <property type="evidence" value="ECO:0007669"/>
    <property type="project" value="UniProtKB-ARBA"/>
</dbReference>
<reference evidence="1 2" key="1">
    <citation type="submission" date="2014-02" db="EMBL/GenBank/DDBJ databases">
        <title>Transposable element dynamics among asymbiotic and ectomycorrhizal Amanita fungi.</title>
        <authorList>
            <consortium name="DOE Joint Genome Institute"/>
            <person name="Hess J."/>
            <person name="Skrede I."/>
            <person name="Wolfe B."/>
            <person name="LaButti K."/>
            <person name="Ohm R.A."/>
            <person name="Grigoriev I.V."/>
            <person name="Pringle A."/>
        </authorList>
    </citation>
    <scope>NUCLEOTIDE SEQUENCE [LARGE SCALE GENOMIC DNA]</scope>
    <source>
        <strain evidence="1 2">SKay4041</strain>
    </source>
</reference>
<dbReference type="Gene3D" id="3.40.50.150">
    <property type="entry name" value="Vaccinia Virus protein VP39"/>
    <property type="match status" value="1"/>
</dbReference>
<dbReference type="GO" id="GO:0008276">
    <property type="term" value="F:protein methyltransferase activity"/>
    <property type="evidence" value="ECO:0007669"/>
    <property type="project" value="InterPro"/>
</dbReference>
<dbReference type="InterPro" id="IPR029063">
    <property type="entry name" value="SAM-dependent_MTases_sf"/>
</dbReference>
<dbReference type="Pfam" id="PF10294">
    <property type="entry name" value="Methyltransf_16"/>
    <property type="match status" value="1"/>
</dbReference>
<sequence>MVPTSRLPPIRSIGSSPIRELTEALDYLQDLYLPPVRGSRCRQIREKVSRPSRQDPQYLDAFERNHATKWLTGLVSHLNLSGDTQSEILLQRAASLLALCSGSSAAGTVYRDYIFSSQFLSVTVRVKDVPLDNDDFASVGAQTWRSACVLAECIVDEPWRFGLCHTPLMHPPLSPLGSTMPGSLRILELGAGTGLVSLTITKVLQEISGLAASPLPSVSNTSAIALTPIASSATIVATDYYSPVLSNLASNIGANFPSTTAPLELTACFLDWSNFSKPYQPPSTILTGSQDRSLQLFNEKYDVIFGADIIYEPEHTAWIKSCVSTLLRIPDRDTNVNVGTHPRSPLNEHFEPEQKPHPAFHLMIPLRSTHLKESQSVELLFPFSSTFIDGEPGSPNRVVLLKSEYVDTSQPDFELCILEKETIICDDGRGEGDEEDGSGVVYIYYKIGWGSPKL</sequence>
<evidence type="ECO:0000313" key="2">
    <source>
        <dbReference type="Proteomes" id="UP000242287"/>
    </source>
</evidence>
<dbReference type="GO" id="GO:0005634">
    <property type="term" value="C:nucleus"/>
    <property type="evidence" value="ECO:0007669"/>
    <property type="project" value="TreeGrafter"/>
</dbReference>
<dbReference type="InterPro" id="IPR019410">
    <property type="entry name" value="Methyltransf_16"/>
</dbReference>
<protein>
    <submittedName>
        <fullName evidence="1">Uncharacterized protein</fullName>
    </submittedName>
</protein>
<dbReference type="OrthoDB" id="433955at2759"/>
<accession>A0A2A9NC81</accession>
<dbReference type="PANTHER" id="PTHR23108">
    <property type="entry name" value="METHYLTRANSFERASE-RELATED"/>
    <property type="match status" value="1"/>
</dbReference>
<dbReference type="EMBL" id="KZ302147">
    <property type="protein sequence ID" value="PFH46934.1"/>
    <property type="molecule type" value="Genomic_DNA"/>
</dbReference>
<dbReference type="AlphaFoldDB" id="A0A2A9NC81"/>
<dbReference type="Proteomes" id="UP000242287">
    <property type="component" value="Unassembled WGS sequence"/>
</dbReference>
<dbReference type="PANTHER" id="PTHR23108:SF0">
    <property type="entry name" value="METHYLTRANSFERASE-LIKE PROTEIN 22"/>
    <property type="match status" value="1"/>
</dbReference>